<dbReference type="EMBL" id="LN650648">
    <property type="protein sequence ID" value="CEI73244.1"/>
    <property type="molecule type" value="Genomic_DNA"/>
</dbReference>
<dbReference type="Gene3D" id="3.90.550.10">
    <property type="entry name" value="Spore Coat Polysaccharide Biosynthesis Protein SpsA, Chain A"/>
    <property type="match status" value="1"/>
</dbReference>
<feature type="binding site" evidence="8">
    <location>
        <position position="96"/>
    </location>
    <ligand>
        <name>Mg(2+)</name>
        <dbReference type="ChEBI" id="CHEBI:18420"/>
    </ligand>
</feature>
<evidence type="ECO:0000256" key="4">
    <source>
        <dbReference type="ARBA" id="ARBA00022741"/>
    </source>
</evidence>
<keyword evidence="11" id="KW-1185">Reference proteome</keyword>
<comment type="domain">
    <text evidence="8">The N-terminal domain determines nucleotide recognition and specific binding, while the C-terminal domain determines the specific binding to the target protein.</text>
</comment>
<keyword evidence="1 8" id="KW-0963">Cytoplasm</keyword>
<keyword evidence="5 8" id="KW-0460">Magnesium</keyword>
<dbReference type="RefSeq" id="WP_166505617.1">
    <property type="nucleotide sequence ID" value="NZ_LN650648.1"/>
</dbReference>
<feature type="binding site" evidence="8">
    <location>
        <position position="67"/>
    </location>
    <ligand>
        <name>GTP</name>
        <dbReference type="ChEBI" id="CHEBI:37565"/>
    </ligand>
</feature>
<dbReference type="SUPFAM" id="SSF53448">
    <property type="entry name" value="Nucleotide-diphospho-sugar transferases"/>
    <property type="match status" value="1"/>
</dbReference>
<dbReference type="KEGG" id="rhom:FRIFI_1711"/>
<dbReference type="GO" id="GO:0005525">
    <property type="term" value="F:GTP binding"/>
    <property type="evidence" value="ECO:0007669"/>
    <property type="project" value="UniProtKB-UniRule"/>
</dbReference>
<evidence type="ECO:0000256" key="6">
    <source>
        <dbReference type="ARBA" id="ARBA00023134"/>
    </source>
</evidence>
<organism evidence="10 11">
    <name type="scientific">Romboutsia hominis</name>
    <dbReference type="NCBI Taxonomy" id="1507512"/>
    <lineage>
        <taxon>Bacteria</taxon>
        <taxon>Bacillati</taxon>
        <taxon>Bacillota</taxon>
        <taxon>Clostridia</taxon>
        <taxon>Peptostreptococcales</taxon>
        <taxon>Peptostreptococcaceae</taxon>
        <taxon>Romboutsia</taxon>
    </lineage>
</organism>
<evidence type="ECO:0000256" key="7">
    <source>
        <dbReference type="ARBA" id="ARBA00023150"/>
    </source>
</evidence>
<keyword evidence="6 8" id="KW-0342">GTP-binding</keyword>
<dbReference type="Pfam" id="PF12804">
    <property type="entry name" value="NTP_transf_3"/>
    <property type="match status" value="1"/>
</dbReference>
<keyword evidence="2 8" id="KW-0808">Transferase</keyword>
<sequence length="211" mass="24618">MDNLNTAIILAGGKSSRMGFDKQFLVINEKRLILDIAKKLKKHFKEIIIVTNKKEYYKDLGYKVVEDEIKGMGPLAGISVGLKNSSSLYAYIIACDMPVLDDNYIKYIKAMVNKDIKDKKESHIYISILNDKIQLFHGAYKKKLGYEMKDYILNSNRKSIISFFERNNKNVYYVKEDEFKNNKFNENMFTNLNTREELDSYKKEIYSYGCG</sequence>
<comment type="caution">
    <text evidence="8">Lacks conserved residue(s) required for the propagation of feature annotation.</text>
</comment>
<keyword evidence="4 8" id="KW-0547">Nucleotide-binding</keyword>
<reference evidence="10 11" key="1">
    <citation type="submission" date="2014-09" db="EMBL/GenBank/DDBJ databases">
        <authorList>
            <person name="Hornung B.V."/>
        </authorList>
    </citation>
    <scope>NUCLEOTIDE SEQUENCE [LARGE SCALE GENOMIC DNA]</scope>
    <source>
        <strain evidence="10 11">FRIFI</strain>
    </source>
</reference>
<dbReference type="GO" id="GO:0006777">
    <property type="term" value="P:Mo-molybdopterin cofactor biosynthetic process"/>
    <property type="evidence" value="ECO:0007669"/>
    <property type="project" value="UniProtKB-KW"/>
</dbReference>
<keyword evidence="7 8" id="KW-0501">Molybdenum cofactor biosynthesis</keyword>
<dbReference type="InterPro" id="IPR013482">
    <property type="entry name" value="Molybde_CF_guanTrfase"/>
</dbReference>
<feature type="domain" description="MobA-like NTP transferase" evidence="9">
    <location>
        <begin position="7"/>
        <end position="113"/>
    </location>
</feature>
<evidence type="ECO:0000313" key="10">
    <source>
        <dbReference type="EMBL" id="CEI73244.1"/>
    </source>
</evidence>
<dbReference type="AlphaFoldDB" id="A0A2P2BVS2"/>
<dbReference type="GO" id="GO:0046872">
    <property type="term" value="F:metal ion binding"/>
    <property type="evidence" value="ECO:0007669"/>
    <property type="project" value="UniProtKB-KW"/>
</dbReference>
<comment type="subcellular location">
    <subcellularLocation>
        <location evidence="8">Cytoplasm</location>
    </subcellularLocation>
</comment>
<dbReference type="PANTHER" id="PTHR19136:SF81">
    <property type="entry name" value="MOLYBDENUM COFACTOR GUANYLYLTRANSFERASE"/>
    <property type="match status" value="1"/>
</dbReference>
<dbReference type="Proteomes" id="UP000245695">
    <property type="component" value="Chromosome 1"/>
</dbReference>
<feature type="binding site" evidence="8">
    <location>
        <begin position="10"/>
        <end position="12"/>
    </location>
    <ligand>
        <name>GTP</name>
        <dbReference type="ChEBI" id="CHEBI:37565"/>
    </ligand>
</feature>
<comment type="cofactor">
    <cofactor evidence="8">
        <name>Mg(2+)</name>
        <dbReference type="ChEBI" id="CHEBI:18420"/>
    </cofactor>
</comment>
<evidence type="ECO:0000256" key="5">
    <source>
        <dbReference type="ARBA" id="ARBA00022842"/>
    </source>
</evidence>
<evidence type="ECO:0000313" key="11">
    <source>
        <dbReference type="Proteomes" id="UP000245695"/>
    </source>
</evidence>
<dbReference type="EC" id="2.7.7.77" evidence="8"/>
<dbReference type="HAMAP" id="MF_00316">
    <property type="entry name" value="MobA"/>
    <property type="match status" value="1"/>
</dbReference>
<evidence type="ECO:0000256" key="1">
    <source>
        <dbReference type="ARBA" id="ARBA00022490"/>
    </source>
</evidence>
<dbReference type="CDD" id="cd02503">
    <property type="entry name" value="MobA"/>
    <property type="match status" value="1"/>
</dbReference>
<keyword evidence="10" id="KW-0548">Nucleotidyltransferase</keyword>
<accession>A0A2P2BVS2</accession>
<evidence type="ECO:0000259" key="9">
    <source>
        <dbReference type="Pfam" id="PF12804"/>
    </source>
</evidence>
<feature type="binding site" evidence="8">
    <location>
        <position position="22"/>
    </location>
    <ligand>
        <name>GTP</name>
        <dbReference type="ChEBI" id="CHEBI:37565"/>
    </ligand>
</feature>
<proteinExistence type="inferred from homology"/>
<dbReference type="PANTHER" id="PTHR19136">
    <property type="entry name" value="MOLYBDENUM COFACTOR GUANYLYLTRANSFERASE"/>
    <property type="match status" value="1"/>
</dbReference>
<comment type="catalytic activity">
    <reaction evidence="8">
        <text>Mo-molybdopterin + GTP + H(+) = Mo-molybdopterin guanine dinucleotide + diphosphate</text>
        <dbReference type="Rhea" id="RHEA:34243"/>
        <dbReference type="ChEBI" id="CHEBI:15378"/>
        <dbReference type="ChEBI" id="CHEBI:33019"/>
        <dbReference type="ChEBI" id="CHEBI:37565"/>
        <dbReference type="ChEBI" id="CHEBI:71302"/>
        <dbReference type="ChEBI" id="CHEBI:71310"/>
        <dbReference type="EC" id="2.7.7.77"/>
    </reaction>
</comment>
<dbReference type="GO" id="GO:0061603">
    <property type="term" value="F:molybdenum cofactor guanylyltransferase activity"/>
    <property type="evidence" value="ECO:0007669"/>
    <property type="project" value="UniProtKB-EC"/>
</dbReference>
<dbReference type="InterPro" id="IPR029044">
    <property type="entry name" value="Nucleotide-diphossugar_trans"/>
</dbReference>
<dbReference type="GO" id="GO:0005737">
    <property type="term" value="C:cytoplasm"/>
    <property type="evidence" value="ECO:0007669"/>
    <property type="project" value="UniProtKB-SubCell"/>
</dbReference>
<comment type="function">
    <text evidence="8">Transfers a GMP moiety from GTP to Mo-molybdopterin (Mo-MPT) cofactor (Moco or molybdenum cofactor) to form Mo-molybdopterin guanine dinucleotide (Mo-MGD) cofactor.</text>
</comment>
<gene>
    <name evidence="8" type="primary">mobA</name>
    <name evidence="10" type="ORF">FRIFI_1711</name>
</gene>
<name>A0A2P2BVS2_9FIRM</name>
<feature type="binding site" evidence="8">
    <location>
        <position position="96"/>
    </location>
    <ligand>
        <name>GTP</name>
        <dbReference type="ChEBI" id="CHEBI:37565"/>
    </ligand>
</feature>
<evidence type="ECO:0000256" key="3">
    <source>
        <dbReference type="ARBA" id="ARBA00022723"/>
    </source>
</evidence>
<keyword evidence="3 8" id="KW-0479">Metal-binding</keyword>
<evidence type="ECO:0000256" key="2">
    <source>
        <dbReference type="ARBA" id="ARBA00022679"/>
    </source>
</evidence>
<comment type="similarity">
    <text evidence="8">Belongs to the MobA family.</text>
</comment>
<dbReference type="InterPro" id="IPR025877">
    <property type="entry name" value="MobA-like_NTP_Trfase"/>
</dbReference>
<protein>
    <recommendedName>
        <fullName evidence="8">Probable molybdenum cofactor guanylyltransferase</fullName>
        <shortName evidence="8">MoCo guanylyltransferase</shortName>
        <ecNumber evidence="8">2.7.7.77</ecNumber>
    </recommendedName>
    <alternativeName>
        <fullName evidence="8">GTP:molybdopterin guanylyltransferase</fullName>
    </alternativeName>
    <alternativeName>
        <fullName evidence="8">Mo-MPT guanylyltransferase</fullName>
    </alternativeName>
    <alternativeName>
        <fullName evidence="8">Molybdopterin guanylyltransferase</fullName>
    </alternativeName>
    <alternativeName>
        <fullName evidence="8">Molybdopterin-guanine dinucleotide synthase</fullName>
        <shortName evidence="8">MGD synthase</shortName>
    </alternativeName>
</protein>
<evidence type="ECO:0000256" key="8">
    <source>
        <dbReference type="HAMAP-Rule" id="MF_00316"/>
    </source>
</evidence>